<evidence type="ECO:0000313" key="11">
    <source>
        <dbReference type="EMBL" id="SFV73285.1"/>
    </source>
</evidence>
<dbReference type="CDD" id="cd06261">
    <property type="entry name" value="TM_PBP2"/>
    <property type="match status" value="1"/>
</dbReference>
<dbReference type="GO" id="GO:0005315">
    <property type="term" value="F:phosphate transmembrane transporter activity"/>
    <property type="evidence" value="ECO:0007669"/>
    <property type="project" value="InterPro"/>
</dbReference>
<dbReference type="NCBIfam" id="TIGR00974">
    <property type="entry name" value="3a0107s02c"/>
    <property type="match status" value="1"/>
</dbReference>
<organism evidence="11 12">
    <name type="scientific">Desulfovibrio piger</name>
    <dbReference type="NCBI Taxonomy" id="901"/>
    <lineage>
        <taxon>Bacteria</taxon>
        <taxon>Pseudomonadati</taxon>
        <taxon>Thermodesulfobacteriota</taxon>
        <taxon>Desulfovibrionia</taxon>
        <taxon>Desulfovibrionales</taxon>
        <taxon>Desulfovibrionaceae</taxon>
        <taxon>Desulfovibrio</taxon>
    </lineage>
</organism>
<feature type="domain" description="ABC transmembrane type-1" evidence="10">
    <location>
        <begin position="70"/>
        <end position="278"/>
    </location>
</feature>
<dbReference type="SUPFAM" id="SSF161098">
    <property type="entry name" value="MetI-like"/>
    <property type="match status" value="1"/>
</dbReference>
<feature type="transmembrane region" description="Helical" evidence="9">
    <location>
        <begin position="198"/>
        <end position="224"/>
    </location>
</feature>
<dbReference type="Gene3D" id="1.10.3720.10">
    <property type="entry name" value="MetI-like"/>
    <property type="match status" value="1"/>
</dbReference>
<dbReference type="AlphaFoldDB" id="A0A1K1LF04"/>
<protein>
    <recommendedName>
        <fullName evidence="3 9">Phosphate transport system permease protein PstA</fullName>
    </recommendedName>
</protein>
<proteinExistence type="inferred from homology"/>
<keyword evidence="12" id="KW-1185">Reference proteome</keyword>
<sequence>MPLATPDPRRRLFVQGAMLGTLRLVAAFNVILLVAICLFLLVQGLPALSWEFLSTPPREMMTAGGILPCIVGTAILALGSLLLAFPLGVATAVYLHEYAGNAPFARMVRLGVNNLAGVPSVVFGLFGLSFFVTFCGMGVSILSGVLTLAVLTLPVIISTAEESLRSVPDTYRQASLALGAGKAQTIARVVLPCAMPGMLTGAILGVARAAGETAAIMFTAAVFYTPKNPDSLFSSVMALPYHMYVLATAGTDIEKTRPLQYGTGLVLILLVLGMNLLAIILRDHLQRRHHA</sequence>
<comment type="similarity">
    <text evidence="2 9">Belongs to the binding-protein-dependent transport system permease family. CysTW subfamily.</text>
</comment>
<dbReference type="EMBL" id="LT630450">
    <property type="protein sequence ID" value="SFV73285.1"/>
    <property type="molecule type" value="Genomic_DNA"/>
</dbReference>
<dbReference type="KEGG" id="dpg:DESPIGER_1440"/>
<name>A0A1K1LF04_9BACT</name>
<evidence type="ECO:0000256" key="1">
    <source>
        <dbReference type="ARBA" id="ARBA00004651"/>
    </source>
</evidence>
<dbReference type="PROSITE" id="PS50928">
    <property type="entry name" value="ABC_TM1"/>
    <property type="match status" value="1"/>
</dbReference>
<keyword evidence="8 9" id="KW-0472">Membrane</keyword>
<keyword evidence="6 9" id="KW-0812">Transmembrane</keyword>
<keyword evidence="7 9" id="KW-1133">Transmembrane helix</keyword>
<dbReference type="PANTHER" id="PTHR43470">
    <property type="entry name" value="PHOSPHATE TRANSPORT SYSTEM PERMEASE PROTEIN PSTA-RELATED"/>
    <property type="match status" value="1"/>
</dbReference>
<evidence type="ECO:0000256" key="4">
    <source>
        <dbReference type="ARBA" id="ARBA00022448"/>
    </source>
</evidence>
<dbReference type="InterPro" id="IPR005672">
    <property type="entry name" value="Phosphate_PstA"/>
</dbReference>
<evidence type="ECO:0000256" key="3">
    <source>
        <dbReference type="ARBA" id="ARBA00016864"/>
    </source>
</evidence>
<dbReference type="InterPro" id="IPR035906">
    <property type="entry name" value="MetI-like_sf"/>
</dbReference>
<evidence type="ECO:0000256" key="8">
    <source>
        <dbReference type="ARBA" id="ARBA00023136"/>
    </source>
</evidence>
<evidence type="ECO:0000313" key="12">
    <source>
        <dbReference type="Proteomes" id="UP000186323"/>
    </source>
</evidence>
<feature type="transmembrane region" description="Helical" evidence="9">
    <location>
        <begin position="261"/>
        <end position="281"/>
    </location>
</feature>
<keyword evidence="4" id="KW-0813">Transport</keyword>
<evidence type="ECO:0000256" key="2">
    <source>
        <dbReference type="ARBA" id="ARBA00007069"/>
    </source>
</evidence>
<keyword evidence="5 9" id="KW-1003">Cell membrane</keyword>
<dbReference type="InterPro" id="IPR000515">
    <property type="entry name" value="MetI-like"/>
</dbReference>
<gene>
    <name evidence="11" type="ORF">DESPIGER_1440</name>
</gene>
<dbReference type="Pfam" id="PF00528">
    <property type="entry name" value="BPD_transp_1"/>
    <property type="match status" value="1"/>
</dbReference>
<dbReference type="GO" id="GO:0005886">
    <property type="term" value="C:plasma membrane"/>
    <property type="evidence" value="ECO:0007669"/>
    <property type="project" value="UniProtKB-SubCell"/>
</dbReference>
<evidence type="ECO:0000259" key="10">
    <source>
        <dbReference type="PROSITE" id="PS50928"/>
    </source>
</evidence>
<dbReference type="Proteomes" id="UP000186323">
    <property type="component" value="Chromosome I"/>
</dbReference>
<feature type="transmembrane region" description="Helical" evidence="9">
    <location>
        <begin position="21"/>
        <end position="45"/>
    </location>
</feature>
<evidence type="ECO:0000256" key="7">
    <source>
        <dbReference type="ARBA" id="ARBA00022989"/>
    </source>
</evidence>
<accession>A0A1K1LF04</accession>
<dbReference type="GO" id="GO:0035435">
    <property type="term" value="P:phosphate ion transmembrane transport"/>
    <property type="evidence" value="ECO:0007669"/>
    <property type="project" value="InterPro"/>
</dbReference>
<feature type="transmembrane region" description="Helical" evidence="9">
    <location>
        <begin position="65"/>
        <end position="95"/>
    </location>
</feature>
<feature type="transmembrane region" description="Helical" evidence="9">
    <location>
        <begin position="107"/>
        <end position="131"/>
    </location>
</feature>
<dbReference type="PANTHER" id="PTHR43470:SF3">
    <property type="entry name" value="PHOSPHATE TRANSPORT SYSTEM PERMEASE PROTEIN PSTA-RELATED"/>
    <property type="match status" value="1"/>
</dbReference>
<dbReference type="RefSeq" id="WP_407934724.1">
    <property type="nucleotide sequence ID" value="NZ_CBCTAE010000008.1"/>
</dbReference>
<feature type="transmembrane region" description="Helical" evidence="9">
    <location>
        <begin position="137"/>
        <end position="157"/>
    </location>
</feature>
<evidence type="ECO:0000256" key="5">
    <source>
        <dbReference type="ARBA" id="ARBA00022475"/>
    </source>
</evidence>
<comment type="subcellular location">
    <subcellularLocation>
        <location evidence="1 9">Cell membrane</location>
        <topology evidence="1 9">Multi-pass membrane protein</topology>
    </subcellularLocation>
</comment>
<reference evidence="12" key="1">
    <citation type="submission" date="2016-10" db="EMBL/GenBank/DDBJ databases">
        <authorList>
            <person name="Wegmann U."/>
        </authorList>
    </citation>
    <scope>NUCLEOTIDE SEQUENCE [LARGE SCALE GENOMIC DNA]</scope>
</reference>
<evidence type="ECO:0000256" key="9">
    <source>
        <dbReference type="RuleBase" id="RU363043"/>
    </source>
</evidence>
<evidence type="ECO:0000256" key="6">
    <source>
        <dbReference type="ARBA" id="ARBA00022692"/>
    </source>
</evidence>